<gene>
    <name evidence="1" type="ORF">LCGC14_1427670</name>
</gene>
<dbReference type="AlphaFoldDB" id="A0A0F9M503"/>
<protein>
    <submittedName>
        <fullName evidence="1">Uncharacterized protein</fullName>
    </submittedName>
</protein>
<dbReference type="EMBL" id="LAZR01009585">
    <property type="protein sequence ID" value="KKM71740.1"/>
    <property type="molecule type" value="Genomic_DNA"/>
</dbReference>
<proteinExistence type="predicted"/>
<evidence type="ECO:0000313" key="1">
    <source>
        <dbReference type="EMBL" id="KKM71740.1"/>
    </source>
</evidence>
<comment type="caution">
    <text evidence="1">The sequence shown here is derived from an EMBL/GenBank/DDBJ whole genome shotgun (WGS) entry which is preliminary data.</text>
</comment>
<organism evidence="1">
    <name type="scientific">marine sediment metagenome</name>
    <dbReference type="NCBI Taxonomy" id="412755"/>
    <lineage>
        <taxon>unclassified sequences</taxon>
        <taxon>metagenomes</taxon>
        <taxon>ecological metagenomes</taxon>
    </lineage>
</organism>
<feature type="non-terminal residue" evidence="1">
    <location>
        <position position="1"/>
    </location>
</feature>
<sequence length="58" mass="6505">HGNIGVGQLAPDLQTRILAADLTVHELMELAIKELRIGNLLEMELAEKRVTEDDVEWP</sequence>
<reference evidence="1" key="1">
    <citation type="journal article" date="2015" name="Nature">
        <title>Complex archaea that bridge the gap between prokaryotes and eukaryotes.</title>
        <authorList>
            <person name="Spang A."/>
            <person name="Saw J.H."/>
            <person name="Jorgensen S.L."/>
            <person name="Zaremba-Niedzwiedzka K."/>
            <person name="Martijn J."/>
            <person name="Lind A.E."/>
            <person name="van Eijk R."/>
            <person name="Schleper C."/>
            <person name="Guy L."/>
            <person name="Ettema T.J."/>
        </authorList>
    </citation>
    <scope>NUCLEOTIDE SEQUENCE</scope>
</reference>
<accession>A0A0F9M503</accession>
<name>A0A0F9M503_9ZZZZ</name>